<feature type="transmembrane region" description="Helical" evidence="7">
    <location>
        <begin position="73"/>
        <end position="97"/>
    </location>
</feature>
<feature type="transmembrane region" description="Helical" evidence="7">
    <location>
        <begin position="240"/>
        <end position="266"/>
    </location>
</feature>
<keyword evidence="9" id="KW-1185">Reference proteome</keyword>
<feature type="transmembrane region" description="Helical" evidence="7">
    <location>
        <begin position="177"/>
        <end position="201"/>
    </location>
</feature>
<evidence type="ECO:0000313" key="8">
    <source>
        <dbReference type="EMBL" id="GAA3535674.1"/>
    </source>
</evidence>
<evidence type="ECO:0000256" key="4">
    <source>
        <dbReference type="ARBA" id="ARBA00022692"/>
    </source>
</evidence>
<dbReference type="PANTHER" id="PTHR30250:SF10">
    <property type="entry name" value="LIPOPOLYSACCHARIDE BIOSYNTHESIS PROTEIN WZXC"/>
    <property type="match status" value="1"/>
</dbReference>
<sequence>MPWYIQFSGQALMTKIKYPAEDGYVASVDKADVASKARKGIKWSALQIITRNVLSLGTTAVLARLLSPGDFGLVGMVATLTALLQVFSDMGLSWATIQSQQLSKAQISNLFWINTGVGALLWGFCILAAPGIADFYGEQELVGITVALGGGFLLSGFAAQPIALLNRTMNYKTAAKIEVFAIMAGAIAALVSAFLGFGYWALVIQSLVNAAARALLALPMSGITILAPRQDVGTRKLVTFGGLMAISGLFNYLACSLDSVLVGKYWGTEELGFYNRAYFLMLLPSVLSSGVLTKVMVSALSAIKDDQERFASVYRKGMKLSLFIGCPMALGLALTADEMVFIIYGSQWQPTVPIFMWLSIISVAQPLNNASSWLFTAAGKAKAYLYFNMAAGLILGVCFYFSAPWGTLAIARVNGIVMGVGVIALSVWASHKASGLSLKGTLLCVFPVVPCLLLMAFSVLVVEFVCEEFGLDFLLILMLKVLFGLVSYICFSLFFMRDFLKKDVLPFLWVSK</sequence>
<dbReference type="PANTHER" id="PTHR30250">
    <property type="entry name" value="PST FAMILY PREDICTED COLANIC ACID TRANSPORTER"/>
    <property type="match status" value="1"/>
</dbReference>
<feature type="transmembrane region" description="Helical" evidence="7">
    <location>
        <begin position="441"/>
        <end position="461"/>
    </location>
</feature>
<keyword evidence="3" id="KW-1003">Cell membrane</keyword>
<reference evidence="9" key="1">
    <citation type="journal article" date="2019" name="Int. J. Syst. Evol. Microbiol.">
        <title>The Global Catalogue of Microorganisms (GCM) 10K type strain sequencing project: providing services to taxonomists for standard genome sequencing and annotation.</title>
        <authorList>
            <consortium name="The Broad Institute Genomics Platform"/>
            <consortium name="The Broad Institute Genome Sequencing Center for Infectious Disease"/>
            <person name="Wu L."/>
            <person name="Ma J."/>
        </authorList>
    </citation>
    <scope>NUCLEOTIDE SEQUENCE [LARGE SCALE GENOMIC DNA]</scope>
    <source>
        <strain evidence="9">JCM 17110</strain>
    </source>
</reference>
<dbReference type="CDD" id="cd13127">
    <property type="entry name" value="MATE_tuaB_like"/>
    <property type="match status" value="1"/>
</dbReference>
<evidence type="ECO:0000256" key="2">
    <source>
        <dbReference type="ARBA" id="ARBA00007430"/>
    </source>
</evidence>
<dbReference type="Pfam" id="PF13440">
    <property type="entry name" value="Polysacc_synt_3"/>
    <property type="match status" value="1"/>
</dbReference>
<feature type="transmembrane region" description="Helical" evidence="7">
    <location>
        <begin position="109"/>
        <end position="129"/>
    </location>
</feature>
<evidence type="ECO:0000256" key="1">
    <source>
        <dbReference type="ARBA" id="ARBA00004651"/>
    </source>
</evidence>
<evidence type="ECO:0000313" key="9">
    <source>
        <dbReference type="Proteomes" id="UP001500795"/>
    </source>
</evidence>
<feature type="transmembrane region" description="Helical" evidence="7">
    <location>
        <begin position="207"/>
        <end position="228"/>
    </location>
</feature>
<evidence type="ECO:0000256" key="7">
    <source>
        <dbReference type="SAM" id="Phobius"/>
    </source>
</evidence>
<evidence type="ECO:0000256" key="5">
    <source>
        <dbReference type="ARBA" id="ARBA00022989"/>
    </source>
</evidence>
<evidence type="ECO:0000256" key="3">
    <source>
        <dbReference type="ARBA" id="ARBA00022475"/>
    </source>
</evidence>
<dbReference type="Proteomes" id="UP001500795">
    <property type="component" value="Unassembled WGS sequence"/>
</dbReference>
<feature type="transmembrane region" description="Helical" evidence="7">
    <location>
        <begin position="473"/>
        <end position="495"/>
    </location>
</feature>
<comment type="subcellular location">
    <subcellularLocation>
        <location evidence="1">Cell membrane</location>
        <topology evidence="1">Multi-pass membrane protein</topology>
    </subcellularLocation>
</comment>
<feature type="transmembrane region" description="Helical" evidence="7">
    <location>
        <begin position="383"/>
        <end position="403"/>
    </location>
</feature>
<feature type="transmembrane region" description="Helical" evidence="7">
    <location>
        <begin position="409"/>
        <end position="429"/>
    </location>
</feature>
<dbReference type="RefSeq" id="WP_344956231.1">
    <property type="nucleotide sequence ID" value="NZ_BAABCX010000001.1"/>
</dbReference>
<keyword evidence="6 7" id="KW-0472">Membrane</keyword>
<feature type="transmembrane region" description="Helical" evidence="7">
    <location>
        <begin position="354"/>
        <end position="376"/>
    </location>
</feature>
<feature type="transmembrane region" description="Helical" evidence="7">
    <location>
        <begin position="278"/>
        <end position="300"/>
    </location>
</feature>
<keyword evidence="5 7" id="KW-1133">Transmembrane helix</keyword>
<dbReference type="InterPro" id="IPR050833">
    <property type="entry name" value="Poly_Biosynth_Transport"/>
</dbReference>
<accession>A0ABP6VH00</accession>
<feature type="transmembrane region" description="Helical" evidence="7">
    <location>
        <begin position="320"/>
        <end position="342"/>
    </location>
</feature>
<keyword evidence="4 7" id="KW-0812">Transmembrane</keyword>
<comment type="similarity">
    <text evidence="2">Belongs to the polysaccharide synthase family.</text>
</comment>
<feature type="transmembrane region" description="Helical" evidence="7">
    <location>
        <begin position="141"/>
        <end position="165"/>
    </location>
</feature>
<comment type="caution">
    <text evidence="8">The sequence shown here is derived from an EMBL/GenBank/DDBJ whole genome shotgun (WGS) entry which is preliminary data.</text>
</comment>
<name>A0ABP6VH00_9GAMM</name>
<evidence type="ECO:0000256" key="6">
    <source>
        <dbReference type="ARBA" id="ARBA00023136"/>
    </source>
</evidence>
<dbReference type="EMBL" id="BAABCX010000001">
    <property type="protein sequence ID" value="GAA3535674.1"/>
    <property type="molecule type" value="Genomic_DNA"/>
</dbReference>
<gene>
    <name evidence="8" type="ORF">GCM10022394_14120</name>
</gene>
<protein>
    <submittedName>
        <fullName evidence="8">Lipopolysaccharide biosynthesis protein</fullName>
    </submittedName>
</protein>
<proteinExistence type="inferred from homology"/>
<organism evidence="8 9">
    <name type="scientific">Zobellella aerophila</name>
    <dbReference type="NCBI Taxonomy" id="870480"/>
    <lineage>
        <taxon>Bacteria</taxon>
        <taxon>Pseudomonadati</taxon>
        <taxon>Pseudomonadota</taxon>
        <taxon>Gammaproteobacteria</taxon>
        <taxon>Aeromonadales</taxon>
        <taxon>Aeromonadaceae</taxon>
        <taxon>Zobellella</taxon>
    </lineage>
</organism>